<dbReference type="Proteomes" id="UP000536179">
    <property type="component" value="Unassembled WGS sequence"/>
</dbReference>
<accession>A0A7W5H8X9</accession>
<dbReference type="Pfam" id="PF25841">
    <property type="entry name" value="Ulvan_lyase_C"/>
    <property type="match status" value="1"/>
</dbReference>
<sequence>MDRRDFNKLVAGIGIGATISTNLPSFGAELVAGDTAGTEFDRLTKNLLTDWCDGMIRHQVNEPGNPGLHGALLCPACSHIHGRCSDALYPFMHLAHATGQRKYLDAAINVYEWAENNVSQPDGSWTNDINPKAWRGTTIFGAIALAEALHYHGEVLDEQRRTAWTKRLDEAVGGYLSRDFKKIDFTNLNYGMTGVYGFHLFGELLNNPKYTQRSEQFAKRVKEFFTRPNSLLWGEGKPNSNRSGRGLLPVDLGYNVEESLNGVVLYALAINDQEMLDLAVKTLNGHLEFMLPDGAWDNSWGTRSQKWSYWGSRTSDGCQPAFSLMAGYNPAFGTAAIKNAELLQRCTADGLLHGGPHYVSHGMKPCMHHTFAHAKVMALVQDKMHAMPKVDSTTPLPRQTADGVKHFPELDVWLAARGPWRATISAYDSIYKTKKSGLLQQPTGGSLAVLYHDKVGLLLASSMARYEMVEPLNMQPQPGEDFPLTTRLESRRDDGWYTNLYDLTADLTTNDDGQQIDIQVKTSLQNESRDKLAGDASACELQYQFNATHALISASVSPLAVKEYTAALVLPIISPSGEEVRQVSETRIEIVKPQGTVVVESDAPMTIKATEKGRFFNMVPGAEAVPIVVQLSPTNAIVQCQVSVI</sequence>
<feature type="domain" description="Broad-specificity ulvan lyase C-terminal" evidence="2">
    <location>
        <begin position="404"/>
        <end position="644"/>
    </location>
</feature>
<dbReference type="GO" id="GO:0005975">
    <property type="term" value="P:carbohydrate metabolic process"/>
    <property type="evidence" value="ECO:0007669"/>
    <property type="project" value="InterPro"/>
</dbReference>
<dbReference type="RefSeq" id="WP_184308148.1">
    <property type="nucleotide sequence ID" value="NZ_JACHXU010000024.1"/>
</dbReference>
<dbReference type="InterPro" id="IPR058907">
    <property type="entry name" value="P29_N"/>
</dbReference>
<evidence type="ECO:0000259" key="1">
    <source>
        <dbReference type="Pfam" id="PF25840"/>
    </source>
</evidence>
<reference evidence="3 4" key="1">
    <citation type="submission" date="2020-08" db="EMBL/GenBank/DDBJ databases">
        <title>Genomic Encyclopedia of Type Strains, Phase III (KMG-III): the genomes of soil and plant-associated and newly described type strains.</title>
        <authorList>
            <person name="Whitman W."/>
        </authorList>
    </citation>
    <scope>NUCLEOTIDE SEQUENCE [LARGE SCALE GENOMIC DNA]</scope>
    <source>
        <strain evidence="3 4">CECT 8075</strain>
    </source>
</reference>
<dbReference type="AlphaFoldDB" id="A0A7W5H8X9"/>
<dbReference type="InterPro" id="IPR008928">
    <property type="entry name" value="6-hairpin_glycosidase_sf"/>
</dbReference>
<organism evidence="3 4">
    <name type="scientific">Aporhodopirellula rubra</name>
    <dbReference type="NCBI Taxonomy" id="980271"/>
    <lineage>
        <taxon>Bacteria</taxon>
        <taxon>Pseudomonadati</taxon>
        <taxon>Planctomycetota</taxon>
        <taxon>Planctomycetia</taxon>
        <taxon>Pirellulales</taxon>
        <taxon>Pirellulaceae</taxon>
        <taxon>Aporhodopirellula</taxon>
    </lineage>
</organism>
<dbReference type="Pfam" id="PF25840">
    <property type="entry name" value="Ulvan_lyase_N"/>
    <property type="match status" value="1"/>
</dbReference>
<dbReference type="InterPro" id="IPR058908">
    <property type="entry name" value="P29_C"/>
</dbReference>
<name>A0A7W5H8X9_9BACT</name>
<comment type="caution">
    <text evidence="3">The sequence shown here is derived from an EMBL/GenBank/DDBJ whole genome shotgun (WGS) entry which is preliminary data.</text>
</comment>
<keyword evidence="4" id="KW-1185">Reference proteome</keyword>
<evidence type="ECO:0000259" key="2">
    <source>
        <dbReference type="Pfam" id="PF25841"/>
    </source>
</evidence>
<proteinExistence type="predicted"/>
<dbReference type="EMBL" id="JACHXU010000024">
    <property type="protein sequence ID" value="MBB3209496.1"/>
    <property type="molecule type" value="Genomic_DNA"/>
</dbReference>
<gene>
    <name evidence="3" type="ORF">FHS27_005336</name>
</gene>
<protein>
    <submittedName>
        <fullName evidence="3">Uncharacterized protein</fullName>
    </submittedName>
</protein>
<evidence type="ECO:0000313" key="3">
    <source>
        <dbReference type="EMBL" id="MBB3209496.1"/>
    </source>
</evidence>
<evidence type="ECO:0000313" key="4">
    <source>
        <dbReference type="Proteomes" id="UP000536179"/>
    </source>
</evidence>
<dbReference type="SUPFAM" id="SSF48208">
    <property type="entry name" value="Six-hairpin glycosidases"/>
    <property type="match status" value="1"/>
</dbReference>
<feature type="domain" description="Broad-specificity ulvan lyase N-terminal" evidence="1">
    <location>
        <begin position="48"/>
        <end position="399"/>
    </location>
</feature>